<dbReference type="EMBL" id="BAAAZO010000002">
    <property type="protein sequence ID" value="GAA3598028.1"/>
    <property type="molecule type" value="Genomic_DNA"/>
</dbReference>
<gene>
    <name evidence="6" type="ORF">GCM10022223_11540</name>
</gene>
<sequence>MDAAMRGDARKETPRSRLLAAALALYSRHGVNGTSLQMIADRLGVTKAAVYHQFRSKDAILLALLEPLVSDMREVVERAECERTRTAQVESVLTGVIDLAVRHREVSALMQADPAVPALHASQSDSAALSERIGQLLLGPDPEPGRLISVAMLGSALMMTGKNPKLAAVEDEELRRQMLVAARRLLGLRSRG</sequence>
<organism evidence="6 7">
    <name type="scientific">Kineosporia mesophila</name>
    <dbReference type="NCBI Taxonomy" id="566012"/>
    <lineage>
        <taxon>Bacteria</taxon>
        <taxon>Bacillati</taxon>
        <taxon>Actinomycetota</taxon>
        <taxon>Actinomycetes</taxon>
        <taxon>Kineosporiales</taxon>
        <taxon>Kineosporiaceae</taxon>
        <taxon>Kineosporia</taxon>
    </lineage>
</organism>
<dbReference type="PRINTS" id="PR00455">
    <property type="entry name" value="HTHTETR"/>
</dbReference>
<dbReference type="InterPro" id="IPR009057">
    <property type="entry name" value="Homeodomain-like_sf"/>
</dbReference>
<comment type="caution">
    <text evidence="6">The sequence shown here is derived from an EMBL/GenBank/DDBJ whole genome shotgun (WGS) entry which is preliminary data.</text>
</comment>
<evidence type="ECO:0000313" key="6">
    <source>
        <dbReference type="EMBL" id="GAA3598028.1"/>
    </source>
</evidence>
<keyword evidence="2 4" id="KW-0238">DNA-binding</keyword>
<keyword evidence="7" id="KW-1185">Reference proteome</keyword>
<dbReference type="SUPFAM" id="SSF46689">
    <property type="entry name" value="Homeodomain-like"/>
    <property type="match status" value="1"/>
</dbReference>
<evidence type="ECO:0000256" key="2">
    <source>
        <dbReference type="ARBA" id="ARBA00023125"/>
    </source>
</evidence>
<dbReference type="Proteomes" id="UP001501074">
    <property type="component" value="Unassembled WGS sequence"/>
</dbReference>
<evidence type="ECO:0000313" key="7">
    <source>
        <dbReference type="Proteomes" id="UP001501074"/>
    </source>
</evidence>
<accession>A0ABP6Z3T6</accession>
<dbReference type="InterPro" id="IPR050109">
    <property type="entry name" value="HTH-type_TetR-like_transc_reg"/>
</dbReference>
<dbReference type="Pfam" id="PF00440">
    <property type="entry name" value="TetR_N"/>
    <property type="match status" value="1"/>
</dbReference>
<reference evidence="7" key="1">
    <citation type="journal article" date="2019" name="Int. J. Syst. Evol. Microbiol.">
        <title>The Global Catalogue of Microorganisms (GCM) 10K type strain sequencing project: providing services to taxonomists for standard genome sequencing and annotation.</title>
        <authorList>
            <consortium name="The Broad Institute Genomics Platform"/>
            <consortium name="The Broad Institute Genome Sequencing Center for Infectious Disease"/>
            <person name="Wu L."/>
            <person name="Ma J."/>
        </authorList>
    </citation>
    <scope>NUCLEOTIDE SEQUENCE [LARGE SCALE GENOMIC DNA]</scope>
    <source>
        <strain evidence="7">JCM 16902</strain>
    </source>
</reference>
<evidence type="ECO:0000256" key="4">
    <source>
        <dbReference type="PROSITE-ProRule" id="PRU00335"/>
    </source>
</evidence>
<dbReference type="Gene3D" id="1.10.357.10">
    <property type="entry name" value="Tetracycline Repressor, domain 2"/>
    <property type="match status" value="1"/>
</dbReference>
<feature type="DNA-binding region" description="H-T-H motif" evidence="4">
    <location>
        <begin position="35"/>
        <end position="54"/>
    </location>
</feature>
<dbReference type="PROSITE" id="PS50977">
    <property type="entry name" value="HTH_TETR_2"/>
    <property type="match status" value="1"/>
</dbReference>
<evidence type="ECO:0000256" key="1">
    <source>
        <dbReference type="ARBA" id="ARBA00023015"/>
    </source>
</evidence>
<dbReference type="PANTHER" id="PTHR30055">
    <property type="entry name" value="HTH-TYPE TRANSCRIPTIONAL REGULATOR RUTR"/>
    <property type="match status" value="1"/>
</dbReference>
<keyword evidence="1" id="KW-0805">Transcription regulation</keyword>
<feature type="domain" description="HTH tetR-type" evidence="5">
    <location>
        <begin position="12"/>
        <end position="72"/>
    </location>
</feature>
<evidence type="ECO:0000259" key="5">
    <source>
        <dbReference type="PROSITE" id="PS50977"/>
    </source>
</evidence>
<proteinExistence type="predicted"/>
<evidence type="ECO:0000256" key="3">
    <source>
        <dbReference type="ARBA" id="ARBA00023163"/>
    </source>
</evidence>
<protein>
    <submittedName>
        <fullName evidence="6">TetR/AcrR family transcriptional regulator</fullName>
    </submittedName>
</protein>
<dbReference type="PANTHER" id="PTHR30055:SF234">
    <property type="entry name" value="HTH-TYPE TRANSCRIPTIONAL REGULATOR BETI"/>
    <property type="match status" value="1"/>
</dbReference>
<dbReference type="InterPro" id="IPR001647">
    <property type="entry name" value="HTH_TetR"/>
</dbReference>
<name>A0ABP6Z3T6_9ACTN</name>
<keyword evidence="3" id="KW-0804">Transcription</keyword>
<dbReference type="RefSeq" id="WP_231485906.1">
    <property type="nucleotide sequence ID" value="NZ_BAAAZO010000002.1"/>
</dbReference>